<keyword evidence="5" id="KW-0732">Signal</keyword>
<evidence type="ECO:0000256" key="3">
    <source>
        <dbReference type="ARBA" id="ARBA00022670"/>
    </source>
</evidence>
<name>A0A0W0WKC1_9GAMM</name>
<dbReference type="AlphaFoldDB" id="A0A0W0WKC1"/>
<evidence type="ECO:0000259" key="14">
    <source>
        <dbReference type="Pfam" id="PF03413"/>
    </source>
</evidence>
<dbReference type="EMBL" id="LNYO01000024">
    <property type="protein sequence ID" value="KTD32777.1"/>
    <property type="molecule type" value="Genomic_DNA"/>
</dbReference>
<dbReference type="InterPro" id="IPR013856">
    <property type="entry name" value="Peptidase_M4_domain"/>
</dbReference>
<reference evidence="16 17" key="1">
    <citation type="submission" date="2015-11" db="EMBL/GenBank/DDBJ databases">
        <title>Genomic analysis of 38 Legionella species identifies large and diverse effector repertoires.</title>
        <authorList>
            <person name="Burstein D."/>
            <person name="Amaro F."/>
            <person name="Zusman T."/>
            <person name="Lifshitz Z."/>
            <person name="Cohen O."/>
            <person name="Gilbert J.A."/>
            <person name="Pupko T."/>
            <person name="Shuman H.A."/>
            <person name="Segal G."/>
        </authorList>
    </citation>
    <scope>NUCLEOTIDE SEQUENCE [LARGE SCALE GENOMIC DNA]</scope>
    <source>
        <strain evidence="16 17">ATCC 49506</strain>
    </source>
</reference>
<keyword evidence="7 11" id="KW-0862">Zinc</keyword>
<dbReference type="InterPro" id="IPR025711">
    <property type="entry name" value="PepSY"/>
</dbReference>
<feature type="active site" description="Proton donor" evidence="10">
    <location>
        <position position="475"/>
    </location>
</feature>
<dbReference type="InterPro" id="IPR001570">
    <property type="entry name" value="Peptidase_M4_C_domain"/>
</dbReference>
<dbReference type="Gene3D" id="3.10.170.10">
    <property type="match status" value="1"/>
</dbReference>
<organism evidence="16 17">
    <name type="scientific">Legionella nautarum</name>
    <dbReference type="NCBI Taxonomy" id="45070"/>
    <lineage>
        <taxon>Bacteria</taxon>
        <taxon>Pseudomonadati</taxon>
        <taxon>Pseudomonadota</taxon>
        <taxon>Gammaproteobacteria</taxon>
        <taxon>Legionellales</taxon>
        <taxon>Legionellaceae</taxon>
        <taxon>Legionella</taxon>
    </lineage>
</organism>
<evidence type="ECO:0000259" key="12">
    <source>
        <dbReference type="Pfam" id="PF01447"/>
    </source>
</evidence>
<dbReference type="Gene3D" id="1.10.390.10">
    <property type="entry name" value="Neutral Protease Domain 2"/>
    <property type="match status" value="1"/>
</dbReference>
<dbReference type="InterPro" id="IPR050728">
    <property type="entry name" value="Zinc_Metalloprotease_M4"/>
</dbReference>
<dbReference type="GO" id="GO:0004222">
    <property type="term" value="F:metalloendopeptidase activity"/>
    <property type="evidence" value="ECO:0007669"/>
    <property type="project" value="UniProtKB-UniRule"/>
</dbReference>
<feature type="domain" description="PepSY" evidence="14">
    <location>
        <begin position="116"/>
        <end position="189"/>
    </location>
</feature>
<dbReference type="Pfam" id="PF02868">
    <property type="entry name" value="Peptidase_M4_C"/>
    <property type="match status" value="1"/>
</dbReference>
<dbReference type="PANTHER" id="PTHR33794">
    <property type="entry name" value="BACILLOLYSIN"/>
    <property type="match status" value="1"/>
</dbReference>
<dbReference type="Gene3D" id="3.10.450.490">
    <property type="match status" value="1"/>
</dbReference>
<evidence type="ECO:0000256" key="1">
    <source>
        <dbReference type="ARBA" id="ARBA00001947"/>
    </source>
</evidence>
<comment type="caution">
    <text evidence="16">The sequence shown here is derived from an EMBL/GenBank/DDBJ whole genome shotgun (WGS) entry which is preliminary data.</text>
</comment>
<dbReference type="GO" id="GO:0006508">
    <property type="term" value="P:proteolysis"/>
    <property type="evidence" value="ECO:0007669"/>
    <property type="project" value="UniProtKB-KW"/>
</dbReference>
<feature type="active site" evidence="10">
    <location>
        <position position="346"/>
    </location>
</feature>
<keyword evidence="4" id="KW-0479">Metal-binding</keyword>
<evidence type="ECO:0000256" key="4">
    <source>
        <dbReference type="ARBA" id="ARBA00022723"/>
    </source>
</evidence>
<comment type="similarity">
    <text evidence="2 11">Belongs to the peptidase M4 family.</text>
</comment>
<dbReference type="CDD" id="cd09597">
    <property type="entry name" value="M4_TLP"/>
    <property type="match status" value="1"/>
</dbReference>
<keyword evidence="6 11" id="KW-0378">Hydrolase</keyword>
<evidence type="ECO:0000259" key="13">
    <source>
        <dbReference type="Pfam" id="PF02868"/>
    </source>
</evidence>
<keyword evidence="8 11" id="KW-0482">Metalloprotease</keyword>
<dbReference type="Gene3D" id="3.10.450.40">
    <property type="match status" value="1"/>
</dbReference>
<dbReference type="PRINTS" id="PR00730">
    <property type="entry name" value="THERMOLYSIN"/>
</dbReference>
<dbReference type="Pfam" id="PF01447">
    <property type="entry name" value="Peptidase_M4"/>
    <property type="match status" value="1"/>
</dbReference>
<feature type="domain" description="Peptidase M4" evidence="12">
    <location>
        <begin position="215"/>
        <end position="353"/>
    </location>
</feature>
<dbReference type="GO" id="GO:0046872">
    <property type="term" value="F:metal ion binding"/>
    <property type="evidence" value="ECO:0007669"/>
    <property type="project" value="UniProtKB-UniRule"/>
</dbReference>
<feature type="domain" description="FTP" evidence="15">
    <location>
        <begin position="66"/>
        <end position="89"/>
    </location>
</feature>
<dbReference type="STRING" id="45070.Lnau_2425"/>
<dbReference type="GO" id="GO:0005576">
    <property type="term" value="C:extracellular region"/>
    <property type="evidence" value="ECO:0007669"/>
    <property type="project" value="UniProtKB-SubCell"/>
</dbReference>
<evidence type="ECO:0000256" key="11">
    <source>
        <dbReference type="RuleBase" id="RU366073"/>
    </source>
</evidence>
<dbReference type="SUPFAM" id="SSF55486">
    <property type="entry name" value="Metalloproteases ('zincins'), catalytic domain"/>
    <property type="match status" value="1"/>
</dbReference>
<keyword evidence="17" id="KW-1185">Reference proteome</keyword>
<dbReference type="PANTHER" id="PTHR33794:SF1">
    <property type="entry name" value="BACILLOLYSIN"/>
    <property type="match status" value="1"/>
</dbReference>
<evidence type="ECO:0000259" key="15">
    <source>
        <dbReference type="Pfam" id="PF07504"/>
    </source>
</evidence>
<dbReference type="InterPro" id="IPR011096">
    <property type="entry name" value="FTP_domain"/>
</dbReference>
<evidence type="ECO:0000313" key="17">
    <source>
        <dbReference type="Proteomes" id="UP000054725"/>
    </source>
</evidence>
<evidence type="ECO:0000256" key="7">
    <source>
        <dbReference type="ARBA" id="ARBA00022833"/>
    </source>
</evidence>
<dbReference type="InterPro" id="IPR023612">
    <property type="entry name" value="Peptidase_M4"/>
</dbReference>
<feature type="domain" description="Peptidase M4 C-terminal" evidence="13">
    <location>
        <begin position="356"/>
        <end position="545"/>
    </location>
</feature>
<evidence type="ECO:0000313" key="16">
    <source>
        <dbReference type="EMBL" id="KTD32777.1"/>
    </source>
</evidence>
<dbReference type="PATRIC" id="fig|45070.6.peg.2559"/>
<dbReference type="Pfam" id="PF03413">
    <property type="entry name" value="PepSY"/>
    <property type="match status" value="1"/>
</dbReference>
<sequence>MIKVIIGLVLTLYSTSWAANYVNLHQASLSTLKQFSLLPTMKAASSSTSSNGNLKQVSQTRQAKLSITRYQQVYKGIPIIGAQITVSQNPMTRGLAGGQVNGHVFNDIQLDTNPVLSSQQATQRAKNHYLTQANLTDVHNEKSELQIRASEDKQLQLTYLVSFKGLSKDKPVWPFFIIDAKTGEVLKQWNNIQYHTETGPGGNEKVHEYWYGKEGLPGLEVTQDNESCILDDEKVTLVNLNYRWDWYSEMRTPYRYPCGSNVEDPVNGSYSVSNDAYFLGHLIYDLYKDWYGLNALEDEQGNPQKLIMRVHFGSAFDNAFWDGKTMSFGDGSFFYPLVSMDVAGHEVAHGFTQQHSNLEYHDQSGALNESFSDMAAQASRAYFLEKFPELYNKAHLTPNEVTWGIGETIIPDSLPIKAFRFLDLPSLDGSSADCVDKKMARMQQSICAISYEELSAYLESKYPDNEEEKQGSLVHTGSGVFNRVFYLMAKQLGIKTAFQVMIIANSKYWTPTTDFNEAACGVIDAARDLNLAIDPIETAFREVGIATTHCIKPS</sequence>
<keyword evidence="3 11" id="KW-0645">Protease</keyword>
<evidence type="ECO:0000256" key="9">
    <source>
        <dbReference type="ARBA" id="ARBA00023145"/>
    </source>
</evidence>
<gene>
    <name evidence="16" type="ORF">Lnau_2425</name>
</gene>
<comment type="subcellular location">
    <subcellularLocation>
        <location evidence="11">Secreted</location>
    </subcellularLocation>
</comment>
<accession>A0A0W0WKC1</accession>
<evidence type="ECO:0000256" key="5">
    <source>
        <dbReference type="ARBA" id="ARBA00022729"/>
    </source>
</evidence>
<dbReference type="InterPro" id="IPR027268">
    <property type="entry name" value="Peptidase_M4/M1_CTD_sf"/>
</dbReference>
<comment type="function">
    <text evidence="11">Extracellular zinc metalloprotease.</text>
</comment>
<protein>
    <recommendedName>
        <fullName evidence="11">Neutral metalloproteinase</fullName>
        <ecNumber evidence="11">3.4.24.-</ecNumber>
    </recommendedName>
</protein>
<dbReference type="Pfam" id="PF07504">
    <property type="entry name" value="FTP"/>
    <property type="match status" value="1"/>
</dbReference>
<dbReference type="RefSeq" id="WP_058505425.1">
    <property type="nucleotide sequence ID" value="NZ_CAAAIF010000004.1"/>
</dbReference>
<keyword evidence="9" id="KW-0865">Zymogen</keyword>
<evidence type="ECO:0000256" key="8">
    <source>
        <dbReference type="ARBA" id="ARBA00023049"/>
    </source>
</evidence>
<proteinExistence type="inferred from homology"/>
<evidence type="ECO:0000256" key="10">
    <source>
        <dbReference type="PIRSR" id="PIRSR623612-1"/>
    </source>
</evidence>
<dbReference type="Proteomes" id="UP000054725">
    <property type="component" value="Unassembled WGS sequence"/>
</dbReference>
<comment type="cofactor">
    <cofactor evidence="1 11">
        <name>Zn(2+)</name>
        <dbReference type="ChEBI" id="CHEBI:29105"/>
    </cofactor>
</comment>
<keyword evidence="11" id="KW-0964">Secreted</keyword>
<dbReference type="OrthoDB" id="5378341at2"/>
<evidence type="ECO:0000256" key="2">
    <source>
        <dbReference type="ARBA" id="ARBA00009388"/>
    </source>
</evidence>
<dbReference type="EC" id="3.4.24.-" evidence="11"/>
<evidence type="ECO:0000256" key="6">
    <source>
        <dbReference type="ARBA" id="ARBA00022801"/>
    </source>
</evidence>